<dbReference type="Gene3D" id="1.10.1660.10">
    <property type="match status" value="1"/>
</dbReference>
<gene>
    <name evidence="3" type="ORF">FB558_3450</name>
</gene>
<name>A0A543DNK8_9PSEU</name>
<dbReference type="Pfam" id="PF13411">
    <property type="entry name" value="MerR_1"/>
    <property type="match status" value="1"/>
</dbReference>
<dbReference type="Pfam" id="PF06445">
    <property type="entry name" value="GyrI-like"/>
    <property type="match status" value="1"/>
</dbReference>
<evidence type="ECO:0000259" key="2">
    <source>
        <dbReference type="PROSITE" id="PS50937"/>
    </source>
</evidence>
<dbReference type="InterPro" id="IPR029442">
    <property type="entry name" value="GyrI-like"/>
</dbReference>
<dbReference type="EMBL" id="VFPA01000002">
    <property type="protein sequence ID" value="TQM10926.1"/>
    <property type="molecule type" value="Genomic_DNA"/>
</dbReference>
<dbReference type="SUPFAM" id="SSF55136">
    <property type="entry name" value="Probable bacterial effector-binding domain"/>
    <property type="match status" value="1"/>
</dbReference>
<accession>A0A543DNK8</accession>
<protein>
    <submittedName>
        <fullName evidence="3">DNA-binding transcriptional MerR regulator</fullName>
    </submittedName>
</protein>
<dbReference type="InterPro" id="IPR047057">
    <property type="entry name" value="MerR_fam"/>
</dbReference>
<keyword evidence="4" id="KW-1185">Reference proteome</keyword>
<dbReference type="Proteomes" id="UP000315677">
    <property type="component" value="Unassembled WGS sequence"/>
</dbReference>
<dbReference type="PROSITE" id="PS00552">
    <property type="entry name" value="HTH_MERR_1"/>
    <property type="match status" value="1"/>
</dbReference>
<dbReference type="InterPro" id="IPR000551">
    <property type="entry name" value="MerR-type_HTH_dom"/>
</dbReference>
<dbReference type="InterPro" id="IPR010499">
    <property type="entry name" value="AraC_E-bd"/>
</dbReference>
<dbReference type="InterPro" id="IPR009061">
    <property type="entry name" value="DNA-bd_dom_put_sf"/>
</dbReference>
<dbReference type="GO" id="GO:0003677">
    <property type="term" value="F:DNA binding"/>
    <property type="evidence" value="ECO:0007669"/>
    <property type="project" value="UniProtKB-KW"/>
</dbReference>
<dbReference type="PANTHER" id="PTHR30204">
    <property type="entry name" value="REDOX-CYCLING DRUG-SENSING TRANSCRIPTIONAL ACTIVATOR SOXR"/>
    <property type="match status" value="1"/>
</dbReference>
<dbReference type="InterPro" id="IPR011256">
    <property type="entry name" value="Reg_factor_effector_dom_sf"/>
</dbReference>
<dbReference type="PANTHER" id="PTHR30204:SF97">
    <property type="entry name" value="MERR FAMILY REGULATORY PROTEIN"/>
    <property type="match status" value="1"/>
</dbReference>
<proteinExistence type="predicted"/>
<dbReference type="AlphaFoldDB" id="A0A543DNK8"/>
<dbReference type="SMART" id="SM00422">
    <property type="entry name" value="HTH_MERR"/>
    <property type="match status" value="1"/>
</dbReference>
<evidence type="ECO:0000313" key="4">
    <source>
        <dbReference type="Proteomes" id="UP000315677"/>
    </source>
</evidence>
<keyword evidence="1 3" id="KW-0238">DNA-binding</keyword>
<dbReference type="SMART" id="SM00871">
    <property type="entry name" value="AraC_E_bind"/>
    <property type="match status" value="1"/>
</dbReference>
<dbReference type="Gene3D" id="3.20.80.10">
    <property type="entry name" value="Regulatory factor, effector binding domain"/>
    <property type="match status" value="1"/>
</dbReference>
<dbReference type="SUPFAM" id="SSF46955">
    <property type="entry name" value="Putative DNA-binding domain"/>
    <property type="match status" value="1"/>
</dbReference>
<dbReference type="PROSITE" id="PS50937">
    <property type="entry name" value="HTH_MERR_2"/>
    <property type="match status" value="1"/>
</dbReference>
<reference evidence="3 4" key="1">
    <citation type="submission" date="2019-06" db="EMBL/GenBank/DDBJ databases">
        <title>Sequencing the genomes of 1000 actinobacteria strains.</title>
        <authorList>
            <person name="Klenk H.-P."/>
        </authorList>
    </citation>
    <scope>NUCLEOTIDE SEQUENCE [LARGE SCALE GENOMIC DNA]</scope>
    <source>
        <strain evidence="3 4">DSM 45301</strain>
    </source>
</reference>
<evidence type="ECO:0000256" key="1">
    <source>
        <dbReference type="ARBA" id="ARBA00023125"/>
    </source>
</evidence>
<organism evidence="3 4">
    <name type="scientific">Pseudonocardia kunmingensis</name>
    <dbReference type="NCBI Taxonomy" id="630975"/>
    <lineage>
        <taxon>Bacteria</taxon>
        <taxon>Bacillati</taxon>
        <taxon>Actinomycetota</taxon>
        <taxon>Actinomycetes</taxon>
        <taxon>Pseudonocardiales</taxon>
        <taxon>Pseudonocardiaceae</taxon>
        <taxon>Pseudonocardia</taxon>
    </lineage>
</organism>
<comment type="caution">
    <text evidence="3">The sequence shown here is derived from an EMBL/GenBank/DDBJ whole genome shotgun (WGS) entry which is preliminary data.</text>
</comment>
<sequence>MPIGEFARLARLTVKAVRHYDVEGLLVPAAVDPRSGYRYYRTEQVRTAMTIALLRGLDVPLPVVRQVLAAPDDAAVAAVLADQRDRLAAELVRREQALRTLDALREAPERMPYAVAIAERGPARLAGRHGRVRACALDADTGALCRAVLRAGVVPGRAPLVAVFPLDLVDEFDVLVGVPAPDGDAALPGGPWATTLHVGPYPHLPLAYTALLEHVREHGHRAVGPVTETYLTDPSATGPDELVTRVAVALAPDGTNGTAVQ</sequence>
<feature type="domain" description="HTH merR-type" evidence="2">
    <location>
        <begin position="1"/>
        <end position="70"/>
    </location>
</feature>
<dbReference type="GO" id="GO:0003700">
    <property type="term" value="F:DNA-binding transcription factor activity"/>
    <property type="evidence" value="ECO:0007669"/>
    <property type="project" value="InterPro"/>
</dbReference>
<evidence type="ECO:0000313" key="3">
    <source>
        <dbReference type="EMBL" id="TQM10926.1"/>
    </source>
</evidence>